<evidence type="ECO:0000256" key="2">
    <source>
        <dbReference type="ARBA" id="ARBA00022801"/>
    </source>
</evidence>
<dbReference type="PANTHER" id="PTHR48081:SF8">
    <property type="entry name" value="ALPHA_BETA HYDROLASE FOLD-3 DOMAIN-CONTAINING PROTEIN-RELATED"/>
    <property type="match status" value="1"/>
</dbReference>
<dbReference type="InterPro" id="IPR029058">
    <property type="entry name" value="AB_hydrolase_fold"/>
</dbReference>
<gene>
    <name evidence="5" type="ORF">GTS_23300</name>
</gene>
<dbReference type="Pfam" id="PF07859">
    <property type="entry name" value="Abhydrolase_3"/>
    <property type="match status" value="1"/>
</dbReference>
<comment type="similarity">
    <text evidence="1">Belongs to the 'GDXG' lipolytic enzyme family.</text>
</comment>
<dbReference type="PANTHER" id="PTHR48081">
    <property type="entry name" value="AB HYDROLASE SUPERFAMILY PROTEIN C4A8.06C"/>
    <property type="match status" value="1"/>
</dbReference>
<feature type="region of interest" description="Disordered" evidence="3">
    <location>
        <begin position="358"/>
        <end position="383"/>
    </location>
</feature>
<dbReference type="InterPro" id="IPR050300">
    <property type="entry name" value="GDXG_lipolytic_enzyme"/>
</dbReference>
<protein>
    <submittedName>
        <fullName evidence="5">Alpha/beta hydrolase</fullName>
    </submittedName>
</protein>
<name>A0A4D4J9T6_9PSEU</name>
<dbReference type="SUPFAM" id="SSF53474">
    <property type="entry name" value="alpha/beta-Hydrolases"/>
    <property type="match status" value="1"/>
</dbReference>
<organism evidence="5 6">
    <name type="scientific">Gandjariella thermophila</name>
    <dbReference type="NCBI Taxonomy" id="1931992"/>
    <lineage>
        <taxon>Bacteria</taxon>
        <taxon>Bacillati</taxon>
        <taxon>Actinomycetota</taxon>
        <taxon>Actinomycetes</taxon>
        <taxon>Pseudonocardiales</taxon>
        <taxon>Pseudonocardiaceae</taxon>
        <taxon>Gandjariella</taxon>
    </lineage>
</organism>
<evidence type="ECO:0000259" key="4">
    <source>
        <dbReference type="Pfam" id="PF07859"/>
    </source>
</evidence>
<dbReference type="RefSeq" id="WP_137813810.1">
    <property type="nucleotide sequence ID" value="NZ_BJFL01000009.1"/>
</dbReference>
<evidence type="ECO:0000313" key="6">
    <source>
        <dbReference type="Proteomes" id="UP000298860"/>
    </source>
</evidence>
<dbReference type="OrthoDB" id="3206739at2"/>
<reference evidence="6" key="1">
    <citation type="submission" date="2019-04" db="EMBL/GenBank/DDBJ databases">
        <title>Draft genome sequence of Pseudonocardiaceae bacterium SL3-2-4.</title>
        <authorList>
            <person name="Ningsih F."/>
            <person name="Yokota A."/>
            <person name="Sakai Y."/>
            <person name="Nanatani K."/>
            <person name="Yabe S."/>
            <person name="Oetari A."/>
            <person name="Sjamsuridzal W."/>
        </authorList>
    </citation>
    <scope>NUCLEOTIDE SEQUENCE [LARGE SCALE GENOMIC DNA]</scope>
    <source>
        <strain evidence="6">SL3-2-4</strain>
    </source>
</reference>
<evidence type="ECO:0000256" key="3">
    <source>
        <dbReference type="SAM" id="MobiDB-lite"/>
    </source>
</evidence>
<dbReference type="AlphaFoldDB" id="A0A4D4J9T6"/>
<dbReference type="Proteomes" id="UP000298860">
    <property type="component" value="Unassembled WGS sequence"/>
</dbReference>
<proteinExistence type="inferred from homology"/>
<evidence type="ECO:0000256" key="1">
    <source>
        <dbReference type="ARBA" id="ARBA00010515"/>
    </source>
</evidence>
<dbReference type="EMBL" id="BJFL01000009">
    <property type="protein sequence ID" value="GDY30697.1"/>
    <property type="molecule type" value="Genomic_DNA"/>
</dbReference>
<keyword evidence="6" id="KW-1185">Reference proteome</keyword>
<dbReference type="InterPro" id="IPR013094">
    <property type="entry name" value="AB_hydrolase_3"/>
</dbReference>
<sequence length="383" mass="40611">MPTLPRSIPYRVQAAVLRAVFALPEPVRRLIAGPPLRIDGQELALDAQLLLRLQSLVEQDGLAADTPEAARAAMAASVPMVAGERIEPVDARDLLIPGDAGPIPARLYQPEGLAEGSPLLVYYHGGGWVIGDLESHDNLCRFLAKHAGVRVLAVDYRLAPEHPFPAAVDDALAAYRYAVAHAEELGVDPARIALGGDSAGGNLAAVTAHGAATRGEPRPTFLLLIYPAVDASTRRRSRELFGHGFLLTDSDMDWFMGHYCPDPESHRDPRLSILLAEDLGVLPPTYLAMSGFDPLRDEDEEFAKRLAESGVSVVVRRHDDLIHGYANMLGVGRRFREAVFEAVGALRAGLALSPAGATGNGGPAAGAAADRGSPGDGADQVTS</sequence>
<evidence type="ECO:0000313" key="5">
    <source>
        <dbReference type="EMBL" id="GDY30697.1"/>
    </source>
</evidence>
<feature type="compositionally biased region" description="Low complexity" evidence="3">
    <location>
        <begin position="365"/>
        <end position="383"/>
    </location>
</feature>
<accession>A0A4D4J9T6</accession>
<dbReference type="GO" id="GO:0016787">
    <property type="term" value="F:hydrolase activity"/>
    <property type="evidence" value="ECO:0007669"/>
    <property type="project" value="UniProtKB-KW"/>
</dbReference>
<feature type="domain" description="Alpha/beta hydrolase fold-3" evidence="4">
    <location>
        <begin position="120"/>
        <end position="326"/>
    </location>
</feature>
<dbReference type="FunFam" id="3.40.50.1820:FF:000089">
    <property type="entry name" value="Alpha/beta hydrolase"/>
    <property type="match status" value="1"/>
</dbReference>
<dbReference type="Gene3D" id="3.40.50.1820">
    <property type="entry name" value="alpha/beta hydrolase"/>
    <property type="match status" value="1"/>
</dbReference>
<comment type="caution">
    <text evidence="5">The sequence shown here is derived from an EMBL/GenBank/DDBJ whole genome shotgun (WGS) entry which is preliminary data.</text>
</comment>
<keyword evidence="2 5" id="KW-0378">Hydrolase</keyword>